<dbReference type="OrthoDB" id="3552169at2759"/>
<keyword evidence="2" id="KW-1185">Reference proteome</keyword>
<reference evidence="1 2" key="1">
    <citation type="submission" date="2015-09" db="EMBL/GenBank/DDBJ databases">
        <title>Host preference determinants of Valsa canker pathogens revealed by comparative genomics.</title>
        <authorList>
            <person name="Yin Z."/>
            <person name="Huang L."/>
        </authorList>
    </citation>
    <scope>NUCLEOTIDE SEQUENCE [LARGE SCALE GENOMIC DNA]</scope>
    <source>
        <strain evidence="1 2">03-1</strain>
    </source>
</reference>
<gene>
    <name evidence="1" type="ORF">VMCG_07850</name>
</gene>
<proteinExistence type="predicted"/>
<organism evidence="1 2">
    <name type="scientific">Cytospora schulzeri</name>
    <dbReference type="NCBI Taxonomy" id="448051"/>
    <lineage>
        <taxon>Eukaryota</taxon>
        <taxon>Fungi</taxon>
        <taxon>Dikarya</taxon>
        <taxon>Ascomycota</taxon>
        <taxon>Pezizomycotina</taxon>
        <taxon>Sordariomycetes</taxon>
        <taxon>Sordariomycetidae</taxon>
        <taxon>Diaporthales</taxon>
        <taxon>Cytosporaceae</taxon>
        <taxon>Cytospora</taxon>
    </lineage>
</organism>
<dbReference type="EMBL" id="LKEA01000031">
    <property type="protein sequence ID" value="ROV96845.1"/>
    <property type="molecule type" value="Genomic_DNA"/>
</dbReference>
<sequence length="101" mass="11434">MSTEITMRINANASKIWGGDPSSYELDFETDDYEYWSCVLKEEIVTAGNWKTSKLKLRMMTPGNAPSTNQAVRELDRILQDMAESKERKTREAKANAPSGQ</sequence>
<dbReference type="Proteomes" id="UP000283895">
    <property type="component" value="Unassembled WGS sequence"/>
</dbReference>
<name>A0A423W0K1_9PEZI</name>
<protein>
    <submittedName>
        <fullName evidence="1">Uncharacterized protein</fullName>
    </submittedName>
</protein>
<dbReference type="AlphaFoldDB" id="A0A423W0K1"/>
<accession>A0A423W0K1</accession>
<evidence type="ECO:0000313" key="2">
    <source>
        <dbReference type="Proteomes" id="UP000283895"/>
    </source>
</evidence>
<comment type="caution">
    <text evidence="1">The sequence shown here is derived from an EMBL/GenBank/DDBJ whole genome shotgun (WGS) entry which is preliminary data.</text>
</comment>
<evidence type="ECO:0000313" key="1">
    <source>
        <dbReference type="EMBL" id="ROV96845.1"/>
    </source>
</evidence>